<gene>
    <name evidence="2" type="ORF">I596_2978</name>
</gene>
<dbReference type="AlphaFoldDB" id="A0A160DXF7"/>
<reference evidence="2 3" key="1">
    <citation type="submission" date="2016-04" db="EMBL/GenBank/DDBJ databases">
        <title>Complete genome sequence of Dokdonella koreensis DS-123T.</title>
        <authorList>
            <person name="Kim J.F."/>
            <person name="Lee H."/>
            <person name="Kwak M.-J."/>
        </authorList>
    </citation>
    <scope>NUCLEOTIDE SEQUENCE [LARGE SCALE GENOMIC DNA]</scope>
    <source>
        <strain evidence="2 3">DS-123</strain>
    </source>
</reference>
<sequence>MRDGRRALRHRLGGPAPQADANGVPWSSRKVIGWGAAISARRPSAPCG</sequence>
<evidence type="ECO:0000256" key="1">
    <source>
        <dbReference type="SAM" id="MobiDB-lite"/>
    </source>
</evidence>
<dbReference type="KEGG" id="dko:I596_2978"/>
<dbReference type="Proteomes" id="UP000076830">
    <property type="component" value="Chromosome"/>
</dbReference>
<dbReference type="EMBL" id="CP015249">
    <property type="protein sequence ID" value="ANB18971.1"/>
    <property type="molecule type" value="Genomic_DNA"/>
</dbReference>
<keyword evidence="3" id="KW-1185">Reference proteome</keyword>
<name>A0A160DXF7_9GAMM</name>
<feature type="region of interest" description="Disordered" evidence="1">
    <location>
        <begin position="1"/>
        <end position="24"/>
    </location>
</feature>
<evidence type="ECO:0000313" key="2">
    <source>
        <dbReference type="EMBL" id="ANB18971.1"/>
    </source>
</evidence>
<proteinExistence type="predicted"/>
<protein>
    <submittedName>
        <fullName evidence="2">Uncharacterized protein</fullName>
    </submittedName>
</protein>
<evidence type="ECO:0000313" key="3">
    <source>
        <dbReference type="Proteomes" id="UP000076830"/>
    </source>
</evidence>
<accession>A0A160DXF7</accession>
<organism evidence="2 3">
    <name type="scientific">Dokdonella koreensis DS-123</name>
    <dbReference type="NCBI Taxonomy" id="1300342"/>
    <lineage>
        <taxon>Bacteria</taxon>
        <taxon>Pseudomonadati</taxon>
        <taxon>Pseudomonadota</taxon>
        <taxon>Gammaproteobacteria</taxon>
        <taxon>Lysobacterales</taxon>
        <taxon>Rhodanobacteraceae</taxon>
        <taxon>Dokdonella</taxon>
    </lineage>
</organism>